<evidence type="ECO:0000256" key="3">
    <source>
        <dbReference type="ARBA" id="ARBA00022478"/>
    </source>
</evidence>
<dbReference type="InterPro" id="IPR007083">
    <property type="entry name" value="RNA_pol_Rpb1_4"/>
</dbReference>
<evidence type="ECO:0000256" key="15">
    <source>
        <dbReference type="SAM" id="Coils"/>
    </source>
</evidence>
<evidence type="ECO:0000256" key="8">
    <source>
        <dbReference type="ARBA" id="ARBA00022737"/>
    </source>
</evidence>
<evidence type="ECO:0000256" key="7">
    <source>
        <dbReference type="ARBA" id="ARBA00022723"/>
    </source>
</evidence>
<evidence type="ECO:0000256" key="14">
    <source>
        <dbReference type="RuleBase" id="RU004279"/>
    </source>
</evidence>
<dbReference type="InterPro" id="IPR042102">
    <property type="entry name" value="RNA_pol_Rpb1_3_sf"/>
</dbReference>
<sequence length="1852" mass="206892">MTTSLDLNNPFSPCEMKKVARLEFGVLDPDFLKNLSVCEVTGTELYEGGLAKSNSLNDTRMGTTDYRVMCTTCNMDVKMCPGHFGHLTLAKPMYHYGFLKIVLKVLRCVCYGCSRLLANADDPRFRNITKIKLGANRLKKVFEVCSGKRRCEGSSKKDDAESALRDGCGCPQPKYMRDGPNITVQFQDSGGDYDENQEESKRLLAAEEAYSILKRISDEDMKLMGFHPLRSRPAWLILVVFPISPPAVRPYVQFGSDRSEDDLTLKLLDIVKINNQLKRQEQQGASNLVLAEISQLLQYHITTMLDNDIPGVPVATTRSKKPIKSLRARLKGKEGRLRGNLMGKRVDFSARTVITGDPNMAIDVIGVPKSVAMTLTFSETVTPLNYDIMKKLVETGPHVWPGAKYITRDDGTRFDLRHVHRTAEQQLEYGYRVERHMQDGDYILFNRQPSLHKMSIMGHTVKVLPYSTFRLNLSVTSPYNADFDGDEMNLHLAQSHETRAEIKHLMMVPKQIVSPQGNKPVMGIVQDALLGISKFTSRGIFLKRDVVMDLLMWVPYWDGNIPKPAILYPEPRWTGKQIISVLLNFDQTQSSSRVKINLQRDAGIARFNEESYCYETDSKVIIHRGEHLAGIICKRTVGSSSGSLIHVLWHEAGPERVKDFLSAVQKVINNWLIVSGFSVGCSDIIANDTTLKKVAETLEKSKQEVQKLVQQAQKGKLECQPGKSLLESFESRVNKELNEARELSGKLASESLDDRNNIMAMVNAGSKGSTINISQIISCVGQQNVEGKRIPFGFSHRSLPHFIKHDYGPESRGFVSNSYLSGLTPQEMFFHAMGGREGIIDTACKTSETGYIQRRLIKAMEDVLVSYDRTVRNSLGDVLQFLYGEDAMNAEFVEDQVLDIMWLDNNRFDRIYKHNFIDESYGSNWILDSKIRSNIMMDYKQQSILEEEYTKLKSLKERICKEVFPDGNLKQHMPVNMHRLLEFSLAQFPATDTERKKLNPVDIAVRVNQLIDEKMRIVTSTKEDDIISANVDENAKLLISSHLRSILNSRFLMEHERMGESALEWLFGEVERQFNRALAHPGECVGAIAAQSIGEPATQMTLNTFHFAGVGSKNVTLGVPRLRELINMAKNVKTPSLTVYLDEKIANDQESAKDVQTQLEHTTLDKVTAYAQIFYDPDPEMTIVEEDQELVSDYYAFPDEEGMPRNLGPWLLRIVLTNKMMTEKKLTMKEIGERLYQEFSNDELDCIWTDDNSKDLVLRIRVKHPDSRQKDSIEGEEIEAEDKFLQVLMGQCLANITFRGISNISKVYMREEGRRTYNESTGKFGRMNNWVLDTDGCNLEGVLPMPFVDATRTTSNSMTEIFKILGIEAVRRALLRELRTVISFDGSYVNYRHLAILCDTMTQKGHLTPITRHGINRIDRGPLMKCSFEETVEILLDAAAFAETDPLRGVTENVMLGQLAPFGTGDFDLLIDEDKLKDANQNLDSIQDLAMEPFTSPETGQLVTPDGPQTPAPLSTIMSPVPFSPMYATTISIVSPQYQQAGSSNQQGRFEKSPQGAPMNPMSPMEFDTSKLGGKFSPVDVGPVSPTCMSPSSPIGDLPIESYAYGSENPLSPISALSRDVFSPVPYSPGPVFANKSPLMHSPTVHSSGGIGNIDNSGPFRPPYSPVSPPYSPNSTSYSPSSPTLPQYKPDKRSSLRDTSPGFAANTTPRYSPSSPVYSPVYSPQAFQVQNVGFSPTSAGLSITSPRYSPTSPVYAPHSPVFTGPSSPSFNVQSPQYSPTVPSCDIFSPVYNATVDDAKRYSPSSPLIDDPYSSEPIEIDLSIFEAPPPAENDDASLTTPSSTIFESSHGGR</sequence>
<dbReference type="Gene3D" id="3.30.1490.180">
    <property type="entry name" value="RNA polymerase ii"/>
    <property type="match status" value="1"/>
</dbReference>
<organism evidence="18 19">
    <name type="scientific">Cardiosporidium cionae</name>
    <dbReference type="NCBI Taxonomy" id="476202"/>
    <lineage>
        <taxon>Eukaryota</taxon>
        <taxon>Sar</taxon>
        <taxon>Alveolata</taxon>
        <taxon>Apicomplexa</taxon>
        <taxon>Aconoidasida</taxon>
        <taxon>Nephromycida</taxon>
        <taxon>Cardiosporidium</taxon>
    </lineage>
</organism>
<keyword evidence="8" id="KW-0677">Repeat</keyword>
<dbReference type="CDD" id="cd02733">
    <property type="entry name" value="RNAP_II_RPB1_N"/>
    <property type="match status" value="1"/>
</dbReference>
<evidence type="ECO:0000256" key="4">
    <source>
        <dbReference type="ARBA" id="ARBA00022553"/>
    </source>
</evidence>
<keyword evidence="9" id="KW-0862">Zinc</keyword>
<comment type="catalytic activity">
    <reaction evidence="14">
        <text>RNA(n) + a ribonucleoside 5'-triphosphate = RNA(n+1) + diphosphate</text>
        <dbReference type="Rhea" id="RHEA:21248"/>
        <dbReference type="Rhea" id="RHEA-COMP:14527"/>
        <dbReference type="Rhea" id="RHEA-COMP:17342"/>
        <dbReference type="ChEBI" id="CHEBI:33019"/>
        <dbReference type="ChEBI" id="CHEBI:61557"/>
        <dbReference type="ChEBI" id="CHEBI:140395"/>
        <dbReference type="EC" id="2.7.7.6"/>
    </reaction>
</comment>
<evidence type="ECO:0000256" key="10">
    <source>
        <dbReference type="ARBA" id="ARBA00022842"/>
    </source>
</evidence>
<feature type="domain" description="RNA polymerase N-terminal" evidence="17">
    <location>
        <begin position="234"/>
        <end position="536"/>
    </location>
</feature>
<keyword evidence="4" id="KW-0597">Phosphoprotein</keyword>
<feature type="region of interest" description="Disordered" evidence="16">
    <location>
        <begin position="1539"/>
        <end position="1574"/>
    </location>
</feature>
<reference evidence="18 19" key="1">
    <citation type="journal article" date="2020" name="bioRxiv">
        <title>Metabolic contributions of an alphaproteobacterial endosymbiont in the apicomplexan Cardiosporidium cionae.</title>
        <authorList>
            <person name="Hunter E.S."/>
            <person name="Paight C.J."/>
            <person name="Lane C.E."/>
        </authorList>
    </citation>
    <scope>NUCLEOTIDE SEQUENCE [LARGE SCALE GENOMIC DNA]</scope>
    <source>
        <strain evidence="18">ESH_2018</strain>
    </source>
</reference>
<evidence type="ECO:0000256" key="9">
    <source>
        <dbReference type="ARBA" id="ARBA00022833"/>
    </source>
</evidence>
<gene>
    <name evidence="18" type="primary">POLR2A</name>
    <name evidence="18" type="ORF">IE077_003663</name>
</gene>
<feature type="compositionally biased region" description="Pro residues" evidence="16">
    <location>
        <begin position="1660"/>
        <end position="1672"/>
    </location>
</feature>
<dbReference type="InterPro" id="IPR007081">
    <property type="entry name" value="RNA_pol_Rpb1_5"/>
</dbReference>
<dbReference type="Gene3D" id="4.10.860.120">
    <property type="entry name" value="RNA polymerase II, clamp domain"/>
    <property type="match status" value="1"/>
</dbReference>
<keyword evidence="5 14" id="KW-0808">Transferase</keyword>
<comment type="function">
    <text evidence="14">DNA-dependent RNA polymerase catalyzes the transcription of DNA into RNA using the four ribonucleoside triphosphates as substrates.</text>
</comment>
<feature type="compositionally biased region" description="Low complexity" evidence="16">
    <location>
        <begin position="1709"/>
        <end position="1718"/>
    </location>
</feature>
<keyword evidence="11" id="KW-0238">DNA-binding</keyword>
<dbReference type="InterPro" id="IPR007080">
    <property type="entry name" value="RNA_pol_Rpb1_1"/>
</dbReference>
<feature type="region of interest" description="Disordered" evidence="16">
    <location>
        <begin position="1644"/>
        <end position="1718"/>
    </location>
</feature>
<evidence type="ECO:0000256" key="5">
    <source>
        <dbReference type="ARBA" id="ARBA00022679"/>
    </source>
</evidence>
<dbReference type="Gene3D" id="1.10.274.100">
    <property type="entry name" value="RNA polymerase Rpb1, domain 3"/>
    <property type="match status" value="1"/>
</dbReference>
<keyword evidence="10" id="KW-0460">Magnesium</keyword>
<evidence type="ECO:0000313" key="18">
    <source>
        <dbReference type="EMBL" id="KAF8820027.1"/>
    </source>
</evidence>
<dbReference type="InterPro" id="IPR000722">
    <property type="entry name" value="RNA_pol_asu"/>
</dbReference>
<feature type="compositionally biased region" description="Polar residues" evidence="16">
    <location>
        <begin position="1835"/>
        <end position="1846"/>
    </location>
</feature>
<comment type="subcellular location">
    <subcellularLocation>
        <location evidence="1">Nucleus</location>
    </subcellularLocation>
</comment>
<dbReference type="EMBL" id="JADAQX010000506">
    <property type="protein sequence ID" value="KAF8820027.1"/>
    <property type="molecule type" value="Genomic_DNA"/>
</dbReference>
<dbReference type="PROSITE" id="PS00115">
    <property type="entry name" value="RNA_POL_II_REPEAT"/>
    <property type="match status" value="1"/>
</dbReference>
<dbReference type="SUPFAM" id="SSF64484">
    <property type="entry name" value="beta and beta-prime subunits of DNA dependent RNA-polymerase"/>
    <property type="match status" value="1"/>
</dbReference>
<dbReference type="Pfam" id="PF05000">
    <property type="entry name" value="RNA_pol_Rpb1_4"/>
    <property type="match status" value="1"/>
</dbReference>
<comment type="caution">
    <text evidence="18">The sequence shown here is derived from an EMBL/GenBank/DDBJ whole genome shotgun (WGS) entry which is preliminary data.</text>
</comment>
<dbReference type="InterPro" id="IPR007073">
    <property type="entry name" value="RNA_pol_Rpb1_7"/>
</dbReference>
<dbReference type="InterPro" id="IPR045867">
    <property type="entry name" value="DNA-dir_RpoC_beta_prime"/>
</dbReference>
<dbReference type="InterPro" id="IPR006592">
    <property type="entry name" value="RNA_pol_N"/>
</dbReference>
<evidence type="ECO:0000256" key="6">
    <source>
        <dbReference type="ARBA" id="ARBA00022695"/>
    </source>
</evidence>
<name>A0ABQ7J7R3_9APIC</name>
<dbReference type="Gene3D" id="6.10.250.2940">
    <property type="match status" value="1"/>
</dbReference>
<evidence type="ECO:0000313" key="19">
    <source>
        <dbReference type="Proteomes" id="UP000823046"/>
    </source>
</evidence>
<dbReference type="Gene3D" id="2.40.40.20">
    <property type="match status" value="1"/>
</dbReference>
<keyword evidence="12 14" id="KW-0804">Transcription</keyword>
<dbReference type="InterPro" id="IPR007066">
    <property type="entry name" value="RNA_pol_Rpb1_3"/>
</dbReference>
<feature type="compositionally biased region" description="Polar residues" evidence="16">
    <location>
        <begin position="1539"/>
        <end position="1548"/>
    </location>
</feature>
<dbReference type="GO" id="GO:0000428">
    <property type="term" value="C:DNA-directed RNA polymerase complex"/>
    <property type="evidence" value="ECO:0007669"/>
    <property type="project" value="UniProtKB-KW"/>
</dbReference>
<proteinExistence type="inferred from homology"/>
<dbReference type="SMART" id="SM00663">
    <property type="entry name" value="RPOLA_N"/>
    <property type="match status" value="1"/>
</dbReference>
<evidence type="ECO:0000259" key="17">
    <source>
        <dbReference type="SMART" id="SM00663"/>
    </source>
</evidence>
<evidence type="ECO:0000256" key="11">
    <source>
        <dbReference type="ARBA" id="ARBA00023125"/>
    </source>
</evidence>
<keyword evidence="7" id="KW-0479">Metal-binding</keyword>
<dbReference type="InterPro" id="IPR000684">
    <property type="entry name" value="RNA_pol_II_repeat_euk"/>
</dbReference>
<keyword evidence="13" id="KW-0539">Nucleus</keyword>
<accession>A0ABQ7J7R3</accession>
<dbReference type="Gene3D" id="3.30.1360.140">
    <property type="match status" value="1"/>
</dbReference>
<dbReference type="CDD" id="cd02584">
    <property type="entry name" value="RNAP_II_Rpb1_C"/>
    <property type="match status" value="1"/>
</dbReference>
<feature type="coiled-coil region" evidence="15">
    <location>
        <begin position="691"/>
        <end position="746"/>
    </location>
</feature>
<dbReference type="EC" id="2.7.7.6" evidence="14"/>
<evidence type="ECO:0000256" key="13">
    <source>
        <dbReference type="ARBA" id="ARBA00023242"/>
    </source>
</evidence>
<keyword evidence="3 14" id="KW-0240">DNA-directed RNA polymerase</keyword>
<dbReference type="InterPro" id="IPR044893">
    <property type="entry name" value="RNA_pol_Rpb1_clamp_domain"/>
</dbReference>
<dbReference type="Gene3D" id="6.20.50.80">
    <property type="match status" value="1"/>
</dbReference>
<keyword evidence="19" id="KW-1185">Reference proteome</keyword>
<protein>
    <recommendedName>
        <fullName evidence="14">DNA-directed RNA polymerase subunit</fullName>
        <ecNumber evidence="14">2.7.7.6</ecNumber>
    </recommendedName>
</protein>
<evidence type="ECO:0000256" key="12">
    <source>
        <dbReference type="ARBA" id="ARBA00023163"/>
    </source>
</evidence>
<dbReference type="Pfam" id="PF04983">
    <property type="entry name" value="RNA_pol_Rpb1_3"/>
    <property type="match status" value="1"/>
</dbReference>
<dbReference type="InterPro" id="IPR038120">
    <property type="entry name" value="Rpb1_funnel_sf"/>
</dbReference>
<dbReference type="Proteomes" id="UP000823046">
    <property type="component" value="Unassembled WGS sequence"/>
</dbReference>
<dbReference type="Gene3D" id="1.10.132.30">
    <property type="match status" value="1"/>
</dbReference>
<dbReference type="NCBIfam" id="NF006336">
    <property type="entry name" value="PRK08566.1"/>
    <property type="match status" value="1"/>
</dbReference>
<feature type="region of interest" description="Disordered" evidence="16">
    <location>
        <begin position="1823"/>
        <end position="1852"/>
    </location>
</feature>
<feature type="compositionally biased region" description="Low complexity" evidence="16">
    <location>
        <begin position="1673"/>
        <end position="1682"/>
    </location>
</feature>
<dbReference type="Gene3D" id="1.10.150.390">
    <property type="match status" value="1"/>
</dbReference>
<dbReference type="Pfam" id="PF04998">
    <property type="entry name" value="RNA_pol_Rpb1_5"/>
    <property type="match status" value="1"/>
</dbReference>
<evidence type="ECO:0000256" key="2">
    <source>
        <dbReference type="ARBA" id="ARBA00006460"/>
    </source>
</evidence>
<comment type="similarity">
    <text evidence="2 14">Belongs to the RNA polymerase beta' chain family.</text>
</comment>
<dbReference type="InterPro" id="IPR007075">
    <property type="entry name" value="RNA_pol_Rpb1_6"/>
</dbReference>
<dbReference type="PANTHER" id="PTHR19376:SF37">
    <property type="entry name" value="DNA-DIRECTED RNA POLYMERASE II SUBUNIT RPB1"/>
    <property type="match status" value="1"/>
</dbReference>
<dbReference type="Pfam" id="PF04992">
    <property type="entry name" value="RNA_pol_Rpb1_6"/>
    <property type="match status" value="1"/>
</dbReference>
<dbReference type="Pfam" id="PF04990">
    <property type="entry name" value="RNA_pol_Rpb1_7"/>
    <property type="match status" value="1"/>
</dbReference>
<keyword evidence="6 14" id="KW-0548">Nucleotidyltransferase</keyword>
<evidence type="ECO:0000256" key="1">
    <source>
        <dbReference type="ARBA" id="ARBA00004123"/>
    </source>
</evidence>
<dbReference type="PANTHER" id="PTHR19376">
    <property type="entry name" value="DNA-DIRECTED RNA POLYMERASE"/>
    <property type="match status" value="1"/>
</dbReference>
<dbReference type="InterPro" id="IPR038593">
    <property type="entry name" value="RNA_pol_Rpb1_7_sf"/>
</dbReference>
<dbReference type="Pfam" id="PF00623">
    <property type="entry name" value="RNA_pol_Rpb1_2"/>
    <property type="match status" value="1"/>
</dbReference>
<evidence type="ECO:0000256" key="16">
    <source>
        <dbReference type="SAM" id="MobiDB-lite"/>
    </source>
</evidence>
<keyword evidence="15" id="KW-0175">Coiled coil</keyword>
<dbReference type="Pfam" id="PF04997">
    <property type="entry name" value="RNA_pol_Rpb1_1"/>
    <property type="match status" value="1"/>
</dbReference>